<gene>
    <name evidence="2" type="ORF">JJQ60_16395</name>
</gene>
<dbReference type="Proteomes" id="UP000651057">
    <property type="component" value="Unassembled WGS sequence"/>
</dbReference>
<keyword evidence="1" id="KW-1133">Transmembrane helix</keyword>
<dbReference type="EMBL" id="JAERQJ010000007">
    <property type="protein sequence ID" value="MBL0685113.1"/>
    <property type="molecule type" value="Genomic_DNA"/>
</dbReference>
<keyword evidence="3" id="KW-1185">Reference proteome</keyword>
<name>A0A936ZUV5_9FLAO</name>
<evidence type="ECO:0000313" key="2">
    <source>
        <dbReference type="EMBL" id="MBL0685113.1"/>
    </source>
</evidence>
<feature type="transmembrane region" description="Helical" evidence="1">
    <location>
        <begin position="12"/>
        <end position="33"/>
    </location>
</feature>
<evidence type="ECO:0000313" key="3">
    <source>
        <dbReference type="Proteomes" id="UP000651057"/>
    </source>
</evidence>
<proteinExistence type="predicted"/>
<accession>A0A936ZUV5</accession>
<dbReference type="InterPro" id="IPR011727">
    <property type="entry name" value="CHP02117"/>
</dbReference>
<dbReference type="RefSeq" id="WP_201922784.1">
    <property type="nucleotide sequence ID" value="NZ_BAABAX010000020.1"/>
</dbReference>
<evidence type="ECO:0000256" key="1">
    <source>
        <dbReference type="SAM" id="Phobius"/>
    </source>
</evidence>
<organism evidence="2 3">
    <name type="scientific">Aquimarina mytili</name>
    <dbReference type="NCBI Taxonomy" id="874423"/>
    <lineage>
        <taxon>Bacteria</taxon>
        <taxon>Pseudomonadati</taxon>
        <taxon>Bacteroidota</taxon>
        <taxon>Flavobacteriia</taxon>
        <taxon>Flavobacteriales</taxon>
        <taxon>Flavobacteriaceae</taxon>
        <taxon>Aquimarina</taxon>
    </lineage>
</organism>
<dbReference type="Pfam" id="PF09601">
    <property type="entry name" value="DUF2459"/>
    <property type="match status" value="1"/>
</dbReference>
<keyword evidence="1" id="KW-0812">Transmembrane</keyword>
<dbReference type="AlphaFoldDB" id="A0A936ZUV5"/>
<dbReference type="NCBIfam" id="TIGR02117">
    <property type="entry name" value="chp_urease_rgn"/>
    <property type="match status" value="1"/>
</dbReference>
<reference evidence="2" key="1">
    <citation type="submission" date="2021-01" db="EMBL/GenBank/DDBJ databases">
        <authorList>
            <person name="Zhong Y.L."/>
        </authorList>
    </citation>
    <scope>NUCLEOTIDE SEQUENCE</scope>
    <source>
        <strain evidence="2">KCTC 23302</strain>
    </source>
</reference>
<sequence>MQIIKKIVRPLIIILFIPVTYFVFSMMLTYITVNNDQDLTEKKYNIYLSSNGVHLEIILHKDELNSSILKGQVYNPEAQFFSFGWGDKNFYVETPTWADLTFVNGFRALFINSSTLLHVTRYREIQKDWVEIQVSQAQLDKINTYIDTAFRLDDKGKKILLPGLGYYKSDDFYEAIGNYHCFRTCNTWVNTALKESDIKACVWTPFDFGLLSIHTK</sequence>
<keyword evidence="1" id="KW-0472">Membrane</keyword>
<protein>
    <submittedName>
        <fullName evidence="2">TIGR02117 family protein</fullName>
    </submittedName>
</protein>
<comment type="caution">
    <text evidence="2">The sequence shown here is derived from an EMBL/GenBank/DDBJ whole genome shotgun (WGS) entry which is preliminary data.</text>
</comment>